<dbReference type="RefSeq" id="WP_203823616.1">
    <property type="nucleotide sequence ID" value="NZ_BAAATY010000005.1"/>
</dbReference>
<proteinExistence type="predicted"/>
<accession>A0ABQ4B139</accession>
<comment type="caution">
    <text evidence="2">The sequence shown here is derived from an EMBL/GenBank/DDBJ whole genome shotgun (WGS) entry which is preliminary data.</text>
</comment>
<dbReference type="EMBL" id="BOMS01000009">
    <property type="protein sequence ID" value="GIE64372.1"/>
    <property type="molecule type" value="Genomic_DNA"/>
</dbReference>
<name>A0ABQ4B139_9ACTN</name>
<feature type="domain" description="Knr4/Smi1-like" evidence="1">
    <location>
        <begin position="39"/>
        <end position="164"/>
    </location>
</feature>
<protein>
    <recommendedName>
        <fullName evidence="1">Knr4/Smi1-like domain-containing protein</fullName>
    </recommendedName>
</protein>
<dbReference type="SUPFAM" id="SSF160631">
    <property type="entry name" value="SMI1/KNR4-like"/>
    <property type="match status" value="1"/>
</dbReference>
<dbReference type="SMART" id="SM00860">
    <property type="entry name" value="SMI1_KNR4"/>
    <property type="match status" value="1"/>
</dbReference>
<organism evidence="2 3">
    <name type="scientific">Actinoplanes palleronii</name>
    <dbReference type="NCBI Taxonomy" id="113570"/>
    <lineage>
        <taxon>Bacteria</taxon>
        <taxon>Bacillati</taxon>
        <taxon>Actinomycetota</taxon>
        <taxon>Actinomycetes</taxon>
        <taxon>Micromonosporales</taxon>
        <taxon>Micromonosporaceae</taxon>
        <taxon>Actinoplanes</taxon>
    </lineage>
</organism>
<dbReference type="Pfam" id="PF09346">
    <property type="entry name" value="SMI1_KNR4"/>
    <property type="match status" value="1"/>
</dbReference>
<dbReference type="Proteomes" id="UP000624709">
    <property type="component" value="Unassembled WGS sequence"/>
</dbReference>
<evidence type="ECO:0000313" key="3">
    <source>
        <dbReference type="Proteomes" id="UP000624709"/>
    </source>
</evidence>
<reference evidence="2 3" key="1">
    <citation type="submission" date="2021-01" db="EMBL/GenBank/DDBJ databases">
        <title>Whole genome shotgun sequence of Actinoplanes palleronii NBRC 14916.</title>
        <authorList>
            <person name="Komaki H."/>
            <person name="Tamura T."/>
        </authorList>
    </citation>
    <scope>NUCLEOTIDE SEQUENCE [LARGE SCALE GENOMIC DNA]</scope>
    <source>
        <strain evidence="2 3">NBRC 14916</strain>
    </source>
</reference>
<evidence type="ECO:0000259" key="1">
    <source>
        <dbReference type="SMART" id="SM00860"/>
    </source>
</evidence>
<dbReference type="Gene3D" id="3.40.1580.10">
    <property type="entry name" value="SMI1/KNR4-like"/>
    <property type="match status" value="1"/>
</dbReference>
<keyword evidence="3" id="KW-1185">Reference proteome</keyword>
<gene>
    <name evidence="2" type="ORF">Apa02nite_004800</name>
</gene>
<sequence>MVNASPDWPALIGRLIQVRSEIDAADPEQLQPCTIPRVKASEADIAGFEREIGEQVPAGYREFLLHADGWPQFEYDIDLFGLSELRGAGAWEIGIQTLETYDDEGVLEDSGVAFDQVVPVAAGPGMSSVYALIRNGFPGAGTVLWWNDGQEIDRYPGFADFIAATTAYAEVRLSKLHGRSTG</sequence>
<dbReference type="InterPro" id="IPR037883">
    <property type="entry name" value="Knr4/Smi1-like_sf"/>
</dbReference>
<dbReference type="InterPro" id="IPR018958">
    <property type="entry name" value="Knr4/Smi1-like_dom"/>
</dbReference>
<evidence type="ECO:0000313" key="2">
    <source>
        <dbReference type="EMBL" id="GIE64372.1"/>
    </source>
</evidence>